<dbReference type="GO" id="GO:0044545">
    <property type="term" value="C:NSL complex"/>
    <property type="evidence" value="ECO:0007669"/>
    <property type="project" value="TreeGrafter"/>
</dbReference>
<dbReference type="AlphaFoldDB" id="A0A2P2J5S5"/>
<feature type="domain" description="FHA" evidence="2">
    <location>
        <begin position="578"/>
        <end position="634"/>
    </location>
</feature>
<dbReference type="EMBL" id="GGEC01008307">
    <property type="protein sequence ID" value="MBW88790.1"/>
    <property type="molecule type" value="Transcribed_RNA"/>
</dbReference>
<dbReference type="InterPro" id="IPR008984">
    <property type="entry name" value="SMAD_FHA_dom_sf"/>
</dbReference>
<feature type="region of interest" description="Disordered" evidence="1">
    <location>
        <begin position="306"/>
        <end position="335"/>
    </location>
</feature>
<dbReference type="SUPFAM" id="SSF49879">
    <property type="entry name" value="SMAD/FHA domain"/>
    <property type="match status" value="1"/>
</dbReference>
<dbReference type="PANTHER" id="PTHR13233:SF13">
    <property type="entry name" value="FHA DOMAIN-CONTAINING PROTEIN"/>
    <property type="match status" value="1"/>
</dbReference>
<evidence type="ECO:0000256" key="1">
    <source>
        <dbReference type="SAM" id="MobiDB-lite"/>
    </source>
</evidence>
<proteinExistence type="predicted"/>
<evidence type="ECO:0000313" key="3">
    <source>
        <dbReference type="EMBL" id="MBW88790.1"/>
    </source>
</evidence>
<dbReference type="GO" id="GO:0031011">
    <property type="term" value="C:Ino80 complex"/>
    <property type="evidence" value="ECO:0007669"/>
    <property type="project" value="InterPro"/>
</dbReference>
<dbReference type="SMART" id="SM00240">
    <property type="entry name" value="FHA"/>
    <property type="match status" value="1"/>
</dbReference>
<dbReference type="InterPro" id="IPR000253">
    <property type="entry name" value="FHA_dom"/>
</dbReference>
<dbReference type="Pfam" id="PF13325">
    <property type="entry name" value="MCRS_N"/>
    <property type="match status" value="1"/>
</dbReference>
<dbReference type="PROSITE" id="PS50006">
    <property type="entry name" value="FHA_DOMAIN"/>
    <property type="match status" value="1"/>
</dbReference>
<dbReference type="Pfam" id="PF00498">
    <property type="entry name" value="FHA"/>
    <property type="match status" value="1"/>
</dbReference>
<organism evidence="3">
    <name type="scientific">Rhizophora mucronata</name>
    <name type="common">Asiatic mangrove</name>
    <dbReference type="NCBI Taxonomy" id="61149"/>
    <lineage>
        <taxon>Eukaryota</taxon>
        <taxon>Viridiplantae</taxon>
        <taxon>Streptophyta</taxon>
        <taxon>Embryophyta</taxon>
        <taxon>Tracheophyta</taxon>
        <taxon>Spermatophyta</taxon>
        <taxon>Magnoliopsida</taxon>
        <taxon>eudicotyledons</taxon>
        <taxon>Gunneridae</taxon>
        <taxon>Pentapetalae</taxon>
        <taxon>rosids</taxon>
        <taxon>fabids</taxon>
        <taxon>Malpighiales</taxon>
        <taxon>Rhizophoraceae</taxon>
        <taxon>Rhizophora</taxon>
    </lineage>
</organism>
<dbReference type="GO" id="GO:0002151">
    <property type="term" value="F:G-quadruplex RNA binding"/>
    <property type="evidence" value="ECO:0007669"/>
    <property type="project" value="InterPro"/>
</dbReference>
<dbReference type="InterPro" id="IPR037912">
    <property type="entry name" value="MCRS1"/>
</dbReference>
<dbReference type="InterPro" id="IPR025999">
    <property type="entry name" value="MCRS_N"/>
</dbReference>
<dbReference type="PANTHER" id="PTHR13233">
    <property type="entry name" value="MICROSPHERULE PROTEIN 1"/>
    <property type="match status" value="1"/>
</dbReference>
<sequence>MAVSSAPYSWIPEDDCLLKNAVEMGASLEALAKGAVQFSRKFTVRELRERWHSLLYDPDVSAEASAGMVQFELFGSKLSKNIGSKENDEISAKRKVGSIRRLYYARKKKTHVRSLKAPPDMGFLGTTDGNDCIGIESVCGENATFEDQPLGGSCVFGDHDHDQDPFGIGKAECCYELPEFEDEGHGGEKVIGPHDLDVNRIGLTEVKAVESVAMLQDKCNVDGLNSSSAISECDFVDLPESLLNIPNEDELAFMDTDKRDLVDKSSNDNHNLLLISSPNDAHDDAADVKEPPILVSDTSLGILGGTCPADLENNEESHSGDRGMNPPQSTSAPNTWLPEHGDGEMECILNTEDPEIPYNDIVCTTKEFGASVDITTSKEASYLSSSCVNQKDDKKGPGLMNKEGNPAQSLTISKMVRHDVLPLSAPRPVIIAHREPSQCISAMTTPIPVANPQKVEPLCVYHSTDIPPHTKSRFPEKAISVPERDFLMQNEEGSQSDEDVPCFSDIEAMILEMDLCQENPDSSINREISSYQSEDIKRKIIRLEQCARSSMQRAIASHGALAVLYGRHLKHYIKESKVILGRATDDMDVDIDLGREGPANKISRLQALINMEGDGSFRLRNLGKSPIFLNGTEVATGKSSRLSSNSLMEIRGMAFVFEVSNESVKQYLVNIAKNSRETSF</sequence>
<dbReference type="Gene3D" id="2.60.200.20">
    <property type="match status" value="1"/>
</dbReference>
<name>A0A2P2J5S5_RHIMU</name>
<protein>
    <recommendedName>
        <fullName evidence="2">FHA domain-containing protein</fullName>
    </recommendedName>
</protein>
<dbReference type="CDD" id="cd22687">
    <property type="entry name" value="FHA_MCRS1"/>
    <property type="match status" value="1"/>
</dbReference>
<accession>A0A2P2J5S5</accession>
<dbReference type="GO" id="GO:0045944">
    <property type="term" value="P:positive regulation of transcription by RNA polymerase II"/>
    <property type="evidence" value="ECO:0007669"/>
    <property type="project" value="TreeGrafter"/>
</dbReference>
<dbReference type="GO" id="GO:0071339">
    <property type="term" value="C:MLL1 complex"/>
    <property type="evidence" value="ECO:0007669"/>
    <property type="project" value="InterPro"/>
</dbReference>
<evidence type="ECO:0000259" key="2">
    <source>
        <dbReference type="PROSITE" id="PS50006"/>
    </source>
</evidence>
<reference evidence="3" key="1">
    <citation type="submission" date="2018-02" db="EMBL/GenBank/DDBJ databases">
        <title>Rhizophora mucronata_Transcriptome.</title>
        <authorList>
            <person name="Meera S.P."/>
            <person name="Sreeshan A."/>
            <person name="Augustine A."/>
        </authorList>
    </citation>
    <scope>NUCLEOTIDE SEQUENCE</scope>
    <source>
        <tissue evidence="3">Leaf</tissue>
    </source>
</reference>